<gene>
    <name evidence="1" type="ORF">Vadar_026921</name>
</gene>
<dbReference type="EMBL" id="CM037153">
    <property type="protein sequence ID" value="KAH7858702.1"/>
    <property type="molecule type" value="Genomic_DNA"/>
</dbReference>
<protein>
    <submittedName>
        <fullName evidence="1">Uncharacterized protein</fullName>
    </submittedName>
</protein>
<comment type="caution">
    <text evidence="1">The sequence shown here is derived from an EMBL/GenBank/DDBJ whole genome shotgun (WGS) entry which is preliminary data.</text>
</comment>
<dbReference type="Proteomes" id="UP000828048">
    <property type="component" value="Chromosome 3"/>
</dbReference>
<evidence type="ECO:0000313" key="1">
    <source>
        <dbReference type="EMBL" id="KAH7858702.1"/>
    </source>
</evidence>
<accession>A0ACB7YYV3</accession>
<proteinExistence type="predicted"/>
<evidence type="ECO:0000313" key="2">
    <source>
        <dbReference type="Proteomes" id="UP000828048"/>
    </source>
</evidence>
<organism evidence="1 2">
    <name type="scientific">Vaccinium darrowii</name>
    <dbReference type="NCBI Taxonomy" id="229202"/>
    <lineage>
        <taxon>Eukaryota</taxon>
        <taxon>Viridiplantae</taxon>
        <taxon>Streptophyta</taxon>
        <taxon>Embryophyta</taxon>
        <taxon>Tracheophyta</taxon>
        <taxon>Spermatophyta</taxon>
        <taxon>Magnoliopsida</taxon>
        <taxon>eudicotyledons</taxon>
        <taxon>Gunneridae</taxon>
        <taxon>Pentapetalae</taxon>
        <taxon>asterids</taxon>
        <taxon>Ericales</taxon>
        <taxon>Ericaceae</taxon>
        <taxon>Vaccinioideae</taxon>
        <taxon>Vaccinieae</taxon>
        <taxon>Vaccinium</taxon>
    </lineage>
</organism>
<reference evidence="1 2" key="1">
    <citation type="journal article" date="2021" name="Hortic Res">
        <title>High-quality reference genome and annotation aids understanding of berry development for evergreen blueberry (Vaccinium darrowii).</title>
        <authorList>
            <person name="Yu J."/>
            <person name="Hulse-Kemp A.M."/>
            <person name="Babiker E."/>
            <person name="Staton M."/>
        </authorList>
    </citation>
    <scope>NUCLEOTIDE SEQUENCE [LARGE SCALE GENOMIC DNA]</scope>
    <source>
        <strain evidence="2">cv. NJ 8807/NJ 8810</strain>
        <tissue evidence="1">Young leaf</tissue>
    </source>
</reference>
<sequence length="295" mass="32192">MMYDLCSVSDAHQRALVLEKRFNRRLAGNWNSSVWTTAGAAPPVHAVIPQPAVPAANRTATAGFKCFKCGEPGHRMSDCKKGDRPGKALFIDQEGIVQDATEGYDQDAIYDDNNGEMEEIECAGDTGSPLLVVQRIKLLPSRESAPVGPNLLARAQMEEEIAESGVAYVLVRKDIGQDQSEAAVPAIIQPLLSKFGDVNWRVTLSLAFQSIGVVYGDIGTSPLYVFSSTFPNGIEHIDDILGVLSLIIYTIIFLPLLKYVFIVLWANDNGDGTHAISPPPSSFYTIDINYFIDLK</sequence>
<name>A0ACB7YYV3_9ERIC</name>
<keyword evidence="2" id="KW-1185">Reference proteome</keyword>